<dbReference type="Proteomes" id="UP000219546">
    <property type="component" value="Unassembled WGS sequence"/>
</dbReference>
<keyword evidence="3" id="KW-1185">Reference proteome</keyword>
<proteinExistence type="predicted"/>
<feature type="domain" description="Bacteriophage T5 Orf172 DNA-binding" evidence="1">
    <location>
        <begin position="278"/>
        <end position="372"/>
    </location>
</feature>
<sequence length="394" mass="44305">MPNLSDDELLDALGVDKEIAKTRTQSPREERIIGGFEEIQRFVEQYGRAPQHGEVNDVIERLYAVRLDRLREQEECRVLLASLDYQGLLNGAENESLDPVELIDDDDLLAELEGAADPSGITELRHVRSRAEIRAAEEIAKREKCEDFSRFRPLFEQAESELNSGVRQTRPFGKDASVNPGNFFILGGQLVYVAEKGDEFKAPNGQPDARLRVIYSNGTESNLLLRSLQRALYKDEAGRRLTEPDAGPLFSSTWDEDDIESGTIYVLRSLSNHPFVSEHRELIHKIGVTGGKIETRIANAAHDATYLLADVEVVASYKLAGINRMKLEGIFQRIFAPAQLDLTIHDRFGRPVRPKEWFLVPLHVIDEAVRRIQDGSITNVTYDRKTASLVGPAQ</sequence>
<evidence type="ECO:0000259" key="1">
    <source>
        <dbReference type="SMART" id="SM00974"/>
    </source>
</evidence>
<name>A0A285D3G7_9BACI</name>
<dbReference type="AlphaFoldDB" id="A0A285D3G7"/>
<dbReference type="Pfam" id="PF13455">
    <property type="entry name" value="MUG113"/>
    <property type="match status" value="1"/>
</dbReference>
<protein>
    <submittedName>
        <fullName evidence="2">T5orf172 domain-containing protein</fullName>
    </submittedName>
</protein>
<gene>
    <name evidence="2" type="ORF">SAMN05877753_10920</name>
</gene>
<evidence type="ECO:0000313" key="3">
    <source>
        <dbReference type="Proteomes" id="UP000219546"/>
    </source>
</evidence>
<evidence type="ECO:0000313" key="2">
    <source>
        <dbReference type="EMBL" id="SNX74319.1"/>
    </source>
</evidence>
<reference evidence="2 3" key="1">
    <citation type="submission" date="2017-08" db="EMBL/GenBank/DDBJ databases">
        <authorList>
            <person name="de Groot N.N."/>
        </authorList>
    </citation>
    <scope>NUCLEOTIDE SEQUENCE [LARGE SCALE GENOMIC DNA]</scope>
    <source>
        <strain evidence="2 3">JC228</strain>
    </source>
</reference>
<dbReference type="EMBL" id="OAOP01000009">
    <property type="protein sequence ID" value="SNX74319.1"/>
    <property type="molecule type" value="Genomic_DNA"/>
</dbReference>
<dbReference type="RefSeq" id="WP_097159874.1">
    <property type="nucleotide sequence ID" value="NZ_JBEPMQ010000009.1"/>
</dbReference>
<dbReference type="OrthoDB" id="9814995at2"/>
<dbReference type="SMART" id="SM00974">
    <property type="entry name" value="T5orf172"/>
    <property type="match status" value="1"/>
</dbReference>
<accession>A0A285D3G7</accession>
<dbReference type="InterPro" id="IPR018306">
    <property type="entry name" value="Phage_T5_Orf172_DNA-bd"/>
</dbReference>
<organism evidence="2 3">
    <name type="scientific">Bacillus oleivorans</name>
    <dbReference type="NCBI Taxonomy" id="1448271"/>
    <lineage>
        <taxon>Bacteria</taxon>
        <taxon>Bacillati</taxon>
        <taxon>Bacillota</taxon>
        <taxon>Bacilli</taxon>
        <taxon>Bacillales</taxon>
        <taxon>Bacillaceae</taxon>
        <taxon>Bacillus</taxon>
    </lineage>
</organism>